<name>A0ACC7LLB4_9FLAO</name>
<protein>
    <submittedName>
        <fullName evidence="1">Uncharacterized protein</fullName>
    </submittedName>
</protein>
<sequence>MTAVKKVLKTPLRISLAVLLIGMMAKILQWPFAKETMLIGFFAVGILYAIRFYKKTEKQYIDYVKLILVLFWTTNGLLRILHFPYTLFFQIVTAITFVIWFIMEGTAYFMDEDRRSKNTLSHILWNCTLVLGTLGVICGSLLKILHWEYSVHLLSLGITMVAAYILKDVLLPGSANDEEGNNEEFQL</sequence>
<dbReference type="EMBL" id="JBHFPV010000002">
    <property type="protein sequence ID" value="MFH6604021.1"/>
    <property type="molecule type" value="Genomic_DNA"/>
</dbReference>
<organism evidence="1 2">
    <name type="scientific">Meishania litoralis</name>
    <dbReference type="NCBI Taxonomy" id="3434685"/>
    <lineage>
        <taxon>Bacteria</taxon>
        <taxon>Pseudomonadati</taxon>
        <taxon>Bacteroidota</taxon>
        <taxon>Flavobacteriia</taxon>
        <taxon>Flavobacteriales</taxon>
        <taxon>Flavobacteriaceae</taxon>
        <taxon>Meishania</taxon>
    </lineage>
</organism>
<dbReference type="Proteomes" id="UP001595191">
    <property type="component" value="Unassembled WGS sequence"/>
</dbReference>
<evidence type="ECO:0000313" key="2">
    <source>
        <dbReference type="Proteomes" id="UP001595191"/>
    </source>
</evidence>
<proteinExistence type="predicted"/>
<gene>
    <name evidence="1" type="ORF">ACEZ3G_11075</name>
</gene>
<comment type="caution">
    <text evidence="1">The sequence shown here is derived from an EMBL/GenBank/DDBJ whole genome shotgun (WGS) entry which is preliminary data.</text>
</comment>
<evidence type="ECO:0000313" key="1">
    <source>
        <dbReference type="EMBL" id="MFH6604021.1"/>
    </source>
</evidence>
<keyword evidence="2" id="KW-1185">Reference proteome</keyword>
<accession>A0ACC7LLB4</accession>
<reference evidence="1" key="1">
    <citation type="submission" date="2024-09" db="EMBL/GenBank/DDBJ databases">
        <authorList>
            <person name="Liu J."/>
        </authorList>
    </citation>
    <scope>NUCLEOTIDE SEQUENCE</scope>
    <source>
        <strain evidence="1">NBU2967</strain>
    </source>
</reference>